<dbReference type="Proteomes" id="UP000003163">
    <property type="component" value="Unassembled WGS sequence"/>
</dbReference>
<protein>
    <submittedName>
        <fullName evidence="2">Uncharacterized protein</fullName>
    </submittedName>
</protein>
<keyword evidence="3" id="KW-1185">Reference proteome</keyword>
<evidence type="ECO:0000313" key="2">
    <source>
        <dbReference type="EMBL" id="EJW01322.1"/>
    </source>
</evidence>
<keyword evidence="1" id="KW-0812">Transmembrane</keyword>
<evidence type="ECO:0000313" key="3">
    <source>
        <dbReference type="Proteomes" id="UP000003163"/>
    </source>
</evidence>
<reference evidence="3" key="2">
    <citation type="submission" date="2015-07" db="EMBL/GenBank/DDBJ databases">
        <title>Contrasting host-pathogen interactions and genome evolution in two generalist and specialist microsporidian pathogens of mosquitoes.</title>
        <authorList>
            <consortium name="The Broad Institute Genomics Platform"/>
            <consortium name="The Broad Institute Genome Sequencing Center for Infectious Disease"/>
            <person name="Cuomo C.A."/>
            <person name="Sanscrainte N.D."/>
            <person name="Goldberg J.M."/>
            <person name="Heiman D."/>
            <person name="Young S."/>
            <person name="Zeng Q."/>
            <person name="Becnel J.J."/>
            <person name="Birren B.W."/>
        </authorList>
    </citation>
    <scope>NUCLEOTIDE SEQUENCE [LARGE SCALE GENOMIC DNA]</scope>
    <source>
        <strain evidence="3">USNM 41457</strain>
    </source>
</reference>
<reference evidence="2 3" key="1">
    <citation type="submission" date="2011-08" db="EMBL/GenBank/DDBJ databases">
        <authorList>
            <person name="Liu Z.J."/>
            <person name="Shi F.L."/>
            <person name="Lu J.Q."/>
            <person name="Li M."/>
            <person name="Wang Z.L."/>
        </authorList>
    </citation>
    <scope>NUCLEOTIDE SEQUENCE [LARGE SCALE GENOMIC DNA]</scope>
    <source>
        <strain evidence="2 3">USNM 41457</strain>
    </source>
</reference>
<dbReference type="VEuPathDB" id="MicrosporidiaDB:EDEG_04022"/>
<proteinExistence type="predicted"/>
<dbReference type="InParanoid" id="J9DIW4"/>
<organism evidence="2 3">
    <name type="scientific">Edhazardia aedis (strain USNM 41457)</name>
    <name type="common">Microsporidian parasite</name>
    <dbReference type="NCBI Taxonomy" id="1003232"/>
    <lineage>
        <taxon>Eukaryota</taxon>
        <taxon>Fungi</taxon>
        <taxon>Fungi incertae sedis</taxon>
        <taxon>Microsporidia</taxon>
        <taxon>Edhazardia</taxon>
    </lineage>
</organism>
<evidence type="ECO:0000256" key="1">
    <source>
        <dbReference type="SAM" id="Phobius"/>
    </source>
</evidence>
<keyword evidence="1" id="KW-0472">Membrane</keyword>
<name>J9DIW4_EDHAE</name>
<dbReference type="AlphaFoldDB" id="J9DIW4"/>
<dbReference type="EMBL" id="AFBI03000193">
    <property type="protein sequence ID" value="EJW01322.1"/>
    <property type="molecule type" value="Genomic_DNA"/>
</dbReference>
<feature type="transmembrane region" description="Helical" evidence="1">
    <location>
        <begin position="7"/>
        <end position="30"/>
    </location>
</feature>
<accession>J9DIW4</accession>
<dbReference type="HOGENOM" id="CLU_2250127_0_0_1"/>
<keyword evidence="1" id="KW-1133">Transmembrane helix</keyword>
<gene>
    <name evidence="2" type="ORF">EDEG_04022</name>
</gene>
<sequence>MVITAKIFIHSIAFIYFIFNIVVSISLLYFERRSCIRNRPGIRLVYAKKICSYSSKDTNINMYEISNDTDYNNQKKNEAGLPYIRLANLFLKKRITPFLNEIHF</sequence>
<comment type="caution">
    <text evidence="2">The sequence shown here is derived from an EMBL/GenBank/DDBJ whole genome shotgun (WGS) entry which is preliminary data.</text>
</comment>